<evidence type="ECO:0000259" key="2">
    <source>
        <dbReference type="Pfam" id="PF11790"/>
    </source>
</evidence>
<reference evidence="3 4" key="1">
    <citation type="journal article" date="2013" name="PLoS Genet.">
        <title>Comparative genome structure, secondary metabolite, and effector coding capacity across Cochliobolus pathogens.</title>
        <authorList>
            <person name="Condon B.J."/>
            <person name="Leng Y."/>
            <person name="Wu D."/>
            <person name="Bushley K.E."/>
            <person name="Ohm R.A."/>
            <person name="Otillar R."/>
            <person name="Martin J."/>
            <person name="Schackwitz W."/>
            <person name="Grimwood J."/>
            <person name="MohdZainudin N."/>
            <person name="Xue C."/>
            <person name="Wang R."/>
            <person name="Manning V.A."/>
            <person name="Dhillon B."/>
            <person name="Tu Z.J."/>
            <person name="Steffenson B.J."/>
            <person name="Salamov A."/>
            <person name="Sun H."/>
            <person name="Lowry S."/>
            <person name="LaButti K."/>
            <person name="Han J."/>
            <person name="Copeland A."/>
            <person name="Lindquist E."/>
            <person name="Barry K."/>
            <person name="Schmutz J."/>
            <person name="Baker S.E."/>
            <person name="Ciuffetti L.M."/>
            <person name="Grigoriev I.V."/>
            <person name="Zhong S."/>
            <person name="Turgeon B.G."/>
        </authorList>
    </citation>
    <scope>NUCLEOTIDE SEQUENCE [LARGE SCALE GENOMIC DNA]</scope>
    <source>
        <strain evidence="3 4">ATCC 44560</strain>
    </source>
</reference>
<keyword evidence="1" id="KW-0732">Signal</keyword>
<dbReference type="GO" id="GO:0071966">
    <property type="term" value="P:fungal-type cell wall polysaccharide metabolic process"/>
    <property type="evidence" value="ECO:0007669"/>
    <property type="project" value="TreeGrafter"/>
</dbReference>
<dbReference type="GeneID" id="19127173"/>
<dbReference type="KEGG" id="bor:COCMIDRAFT_8798"/>
<dbReference type="GO" id="GO:0009277">
    <property type="term" value="C:fungal-type cell wall"/>
    <property type="evidence" value="ECO:0007669"/>
    <property type="project" value="TreeGrafter"/>
</dbReference>
<feature type="chain" id="PRO_5004886361" evidence="1">
    <location>
        <begin position="20"/>
        <end position="289"/>
    </location>
</feature>
<dbReference type="RefSeq" id="XP_007691978.1">
    <property type="nucleotide sequence ID" value="XM_007693788.1"/>
</dbReference>
<dbReference type="InterPro" id="IPR017853">
    <property type="entry name" value="GH"/>
</dbReference>
<dbReference type="AlphaFoldDB" id="W6Z1F6"/>
<dbReference type="GO" id="GO:0016787">
    <property type="term" value="F:hydrolase activity"/>
    <property type="evidence" value="ECO:0007669"/>
    <property type="project" value="UniProtKB-KW"/>
</dbReference>
<protein>
    <submittedName>
        <fullName evidence="3">Glycoside hydrolase family 128 protein</fullName>
    </submittedName>
</protein>
<dbReference type="InterPro" id="IPR024655">
    <property type="entry name" value="Asl1_glyco_hydro_catalytic"/>
</dbReference>
<evidence type="ECO:0000313" key="4">
    <source>
        <dbReference type="Proteomes" id="UP000054032"/>
    </source>
</evidence>
<dbReference type="Gene3D" id="3.20.20.80">
    <property type="entry name" value="Glycosidases"/>
    <property type="match status" value="1"/>
</dbReference>
<dbReference type="Proteomes" id="UP000054032">
    <property type="component" value="Unassembled WGS sequence"/>
</dbReference>
<feature type="signal peptide" evidence="1">
    <location>
        <begin position="1"/>
        <end position="19"/>
    </location>
</feature>
<keyword evidence="4" id="KW-1185">Reference proteome</keyword>
<dbReference type="SUPFAM" id="SSF51445">
    <property type="entry name" value="(Trans)glycosidases"/>
    <property type="match status" value="1"/>
</dbReference>
<dbReference type="InterPro" id="IPR053183">
    <property type="entry name" value="ASL1"/>
</dbReference>
<feature type="domain" description="Asl1-like glycosyl hydrolase catalytic" evidence="2">
    <location>
        <begin position="43"/>
        <end position="283"/>
    </location>
</feature>
<dbReference type="EMBL" id="KI964100">
    <property type="protein sequence ID" value="EUC41484.1"/>
    <property type="molecule type" value="Genomic_DNA"/>
</dbReference>
<organism evidence="3 4">
    <name type="scientific">Bipolaris oryzae ATCC 44560</name>
    <dbReference type="NCBI Taxonomy" id="930090"/>
    <lineage>
        <taxon>Eukaryota</taxon>
        <taxon>Fungi</taxon>
        <taxon>Dikarya</taxon>
        <taxon>Ascomycota</taxon>
        <taxon>Pezizomycotina</taxon>
        <taxon>Dothideomycetes</taxon>
        <taxon>Pleosporomycetidae</taxon>
        <taxon>Pleosporales</taxon>
        <taxon>Pleosporineae</taxon>
        <taxon>Pleosporaceae</taxon>
        <taxon>Bipolaris</taxon>
    </lineage>
</organism>
<dbReference type="eggNOG" id="ENOG502RXK9">
    <property type="taxonomic scope" value="Eukaryota"/>
</dbReference>
<evidence type="ECO:0000256" key="1">
    <source>
        <dbReference type="SAM" id="SignalP"/>
    </source>
</evidence>
<evidence type="ECO:0000313" key="3">
    <source>
        <dbReference type="EMBL" id="EUC41484.1"/>
    </source>
</evidence>
<dbReference type="PANTHER" id="PTHR34154">
    <property type="entry name" value="ALKALI-SENSITIVE LINKAGE PROTEIN 1"/>
    <property type="match status" value="1"/>
</dbReference>
<proteinExistence type="predicted"/>
<dbReference type="HOGENOM" id="CLU_040908_4_0_1"/>
<gene>
    <name evidence="3" type="ORF">COCMIDRAFT_8798</name>
</gene>
<keyword evidence="3" id="KW-0378">Hydrolase</keyword>
<dbReference type="Pfam" id="PF11790">
    <property type="entry name" value="Glyco_hydro_cc"/>
    <property type="match status" value="1"/>
</dbReference>
<dbReference type="OrthoDB" id="5985073at2759"/>
<name>W6Z1F6_COCMI</name>
<dbReference type="PANTHER" id="PTHR34154:SF10">
    <property type="entry name" value="ASL1-LIKE GLYCOSYL HYDROLASE CATALYTIC DOMAIN-CONTAINING PROTEIN"/>
    <property type="match status" value="1"/>
</dbReference>
<sequence>MSRLPFLLFCISFVFLTAASPVTHPTNLTARSPPQIPAHERRGIAYNNANLLYLFAQPGSHVTWRYNWDSSTASSPTAFDFSPMLHSVRSDHTKVWKTNVEAVVQKNWEKGPATWVLGFNEPDNCIPNTGGSCIDVATTVAAWKQYLQPLAASNRNVYLGSPAVTNAWATDTAGLGWLAKFLRECNGCSVDFVNIHWYGVANVQSFKAHIEATRKVAQGRPIWITEFKPEGTVEQILWFLEEVMPWMDASSDVHRYAYFMATPGEGFLVDGDGGALSEIGRTFAFYHRH</sequence>
<accession>W6Z1F6</accession>